<evidence type="ECO:0000313" key="2">
    <source>
        <dbReference type="EMBL" id="OXG08787.1"/>
    </source>
</evidence>
<dbReference type="RefSeq" id="WP_089478425.1">
    <property type="nucleotide sequence ID" value="NZ_MUGS01000005.1"/>
</dbReference>
<dbReference type="InterPro" id="IPR029044">
    <property type="entry name" value="Nucleotide-diphossugar_trans"/>
</dbReference>
<evidence type="ECO:0000313" key="3">
    <source>
        <dbReference type="Proteomes" id="UP000214684"/>
    </source>
</evidence>
<comment type="caution">
    <text evidence="2">The sequence shown here is derived from an EMBL/GenBank/DDBJ whole genome shotgun (WGS) entry which is preliminary data.</text>
</comment>
<evidence type="ECO:0000259" key="1">
    <source>
        <dbReference type="Pfam" id="PF00535"/>
    </source>
</evidence>
<dbReference type="SUPFAM" id="SSF53448">
    <property type="entry name" value="Nucleotide-diphospho-sugar transferases"/>
    <property type="match status" value="1"/>
</dbReference>
<name>A0A227PFY3_9FLAO</name>
<dbReference type="OrthoDB" id="597270at2"/>
<reference evidence="2 3" key="1">
    <citation type="submission" date="2016-11" db="EMBL/GenBank/DDBJ databases">
        <title>Whole genomes of Flavobacteriaceae.</title>
        <authorList>
            <person name="Stine C."/>
            <person name="Li C."/>
            <person name="Tadesse D."/>
        </authorList>
    </citation>
    <scope>NUCLEOTIDE SEQUENCE [LARGE SCALE GENOMIC DNA]</scope>
    <source>
        <strain evidence="2 3">DSM 24704</strain>
    </source>
</reference>
<feature type="domain" description="Glycosyltransferase 2-like" evidence="1">
    <location>
        <begin position="6"/>
        <end position="161"/>
    </location>
</feature>
<gene>
    <name evidence="2" type="ORF">B0A64_05010</name>
</gene>
<dbReference type="EMBL" id="MUGS01000005">
    <property type="protein sequence ID" value="OXG08787.1"/>
    <property type="molecule type" value="Genomic_DNA"/>
</dbReference>
<dbReference type="InterPro" id="IPR001173">
    <property type="entry name" value="Glyco_trans_2-like"/>
</dbReference>
<proteinExistence type="predicted"/>
<dbReference type="Gene3D" id="3.90.550.10">
    <property type="entry name" value="Spore Coat Polysaccharide Biosynthesis Protein SpsA, Chain A"/>
    <property type="match status" value="1"/>
</dbReference>
<organism evidence="2 3">
    <name type="scientific">Flavobacterium araucananum</name>
    <dbReference type="NCBI Taxonomy" id="946678"/>
    <lineage>
        <taxon>Bacteria</taxon>
        <taxon>Pseudomonadati</taxon>
        <taxon>Bacteroidota</taxon>
        <taxon>Flavobacteriia</taxon>
        <taxon>Flavobacteriales</taxon>
        <taxon>Flavobacteriaceae</taxon>
        <taxon>Flavobacterium</taxon>
    </lineage>
</organism>
<accession>A0A227PFY3</accession>
<keyword evidence="3" id="KW-1185">Reference proteome</keyword>
<dbReference type="AlphaFoldDB" id="A0A227PFY3"/>
<sequence>MNPLVSIIIPTYNRANLLRETIESVLAQTYDNWECIIVDDGSTDSTKELVNEFETNDSRFLFTVKPDGIARGASSSRNIGLRLSKGEYIQFLDSDDILASNKIEEQIAILSVQSNFTISTCKWGKFTELNDPVTLFENNQDYRDFRNSKEYFDLIGLQGGFFPCHSFLIPKELINLSGYWNETLTMNDDGEFFFRVVLNCDQIIFAPTTYVLYRQNSSSDNLSSLQTAAKALSLVESWKIIETLYQARYNDFNSTYINKKKQSVYFEIKRTFPKIISKNKPFFKQQIRNDTFALKLAKLKKRVFHRLKIIFNK</sequence>
<dbReference type="Pfam" id="PF00535">
    <property type="entry name" value="Glycos_transf_2"/>
    <property type="match status" value="1"/>
</dbReference>
<dbReference type="PANTHER" id="PTHR43685:SF2">
    <property type="entry name" value="GLYCOSYLTRANSFERASE 2-LIKE DOMAIN-CONTAINING PROTEIN"/>
    <property type="match status" value="1"/>
</dbReference>
<protein>
    <recommendedName>
        <fullName evidence="1">Glycosyltransferase 2-like domain-containing protein</fullName>
    </recommendedName>
</protein>
<dbReference type="PANTHER" id="PTHR43685">
    <property type="entry name" value="GLYCOSYLTRANSFERASE"/>
    <property type="match status" value="1"/>
</dbReference>
<dbReference type="Proteomes" id="UP000214684">
    <property type="component" value="Unassembled WGS sequence"/>
</dbReference>
<dbReference type="InterPro" id="IPR050834">
    <property type="entry name" value="Glycosyltransf_2"/>
</dbReference>